<protein>
    <submittedName>
        <fullName evidence="1">Uncharacterized protein</fullName>
    </submittedName>
</protein>
<reference evidence="1 2" key="1">
    <citation type="submission" date="2019-06" db="EMBL/GenBank/DDBJ databases">
        <title>WGS assembly of Gossypium darwinii.</title>
        <authorList>
            <person name="Chen Z.J."/>
            <person name="Sreedasyam A."/>
            <person name="Ando A."/>
            <person name="Song Q."/>
            <person name="De L."/>
            <person name="Hulse-Kemp A."/>
            <person name="Ding M."/>
            <person name="Ye W."/>
            <person name="Kirkbride R."/>
            <person name="Jenkins J."/>
            <person name="Plott C."/>
            <person name="Lovell J."/>
            <person name="Lin Y.-M."/>
            <person name="Vaughn R."/>
            <person name="Liu B."/>
            <person name="Li W."/>
            <person name="Simpson S."/>
            <person name="Scheffler B."/>
            <person name="Saski C."/>
            <person name="Grover C."/>
            <person name="Hu G."/>
            <person name="Conover J."/>
            <person name="Carlson J."/>
            <person name="Shu S."/>
            <person name="Boston L."/>
            <person name="Williams M."/>
            <person name="Peterson D."/>
            <person name="Mcgee K."/>
            <person name="Jones D."/>
            <person name="Wendel J."/>
            <person name="Stelly D."/>
            <person name="Grimwood J."/>
            <person name="Schmutz J."/>
        </authorList>
    </citation>
    <scope>NUCLEOTIDE SEQUENCE [LARGE SCALE GENOMIC DNA]</scope>
    <source>
        <strain evidence="1">1808015.09</strain>
    </source>
</reference>
<organism evidence="1 2">
    <name type="scientific">Gossypium darwinii</name>
    <name type="common">Darwin's cotton</name>
    <name type="synonym">Gossypium barbadense var. darwinii</name>
    <dbReference type="NCBI Taxonomy" id="34276"/>
    <lineage>
        <taxon>Eukaryota</taxon>
        <taxon>Viridiplantae</taxon>
        <taxon>Streptophyta</taxon>
        <taxon>Embryophyta</taxon>
        <taxon>Tracheophyta</taxon>
        <taxon>Spermatophyta</taxon>
        <taxon>Magnoliopsida</taxon>
        <taxon>eudicotyledons</taxon>
        <taxon>Gunneridae</taxon>
        <taxon>Pentapetalae</taxon>
        <taxon>rosids</taxon>
        <taxon>malvids</taxon>
        <taxon>Malvales</taxon>
        <taxon>Malvaceae</taxon>
        <taxon>Malvoideae</taxon>
        <taxon>Gossypium</taxon>
    </lineage>
</organism>
<sequence length="75" mass="8045">MNRIINGKKNFNSFFQKTKQREGFFSARVFLKPNPPTAAAILAGPKSPSGSDSSRANRALSSSTQVHACVACAKC</sequence>
<proteinExistence type="predicted"/>
<evidence type="ECO:0000313" key="1">
    <source>
        <dbReference type="EMBL" id="TYG63456.1"/>
    </source>
</evidence>
<dbReference type="Proteomes" id="UP000323506">
    <property type="component" value="Chromosome D06"/>
</dbReference>
<name>A0A5D2C6G9_GOSDA</name>
<evidence type="ECO:0000313" key="2">
    <source>
        <dbReference type="Proteomes" id="UP000323506"/>
    </source>
</evidence>
<accession>A0A5D2C6G9</accession>
<gene>
    <name evidence="1" type="ORF">ES288_D06G031600v1</name>
</gene>
<dbReference type="AlphaFoldDB" id="A0A5D2C6G9"/>
<keyword evidence="2" id="KW-1185">Reference proteome</keyword>
<dbReference type="EMBL" id="CM017706">
    <property type="protein sequence ID" value="TYG63456.1"/>
    <property type="molecule type" value="Genomic_DNA"/>
</dbReference>